<dbReference type="InterPro" id="IPR004919">
    <property type="entry name" value="GmrSD_N"/>
</dbReference>
<dbReference type="Gene3D" id="1.10.30.50">
    <property type="match status" value="1"/>
</dbReference>
<dbReference type="Pfam" id="PF13395">
    <property type="entry name" value="HNH_4"/>
    <property type="match status" value="1"/>
</dbReference>
<dbReference type="SMART" id="SM00507">
    <property type="entry name" value="HNHc"/>
    <property type="match status" value="1"/>
</dbReference>
<dbReference type="EMBL" id="FNBC01000001">
    <property type="protein sequence ID" value="SDE41845.1"/>
    <property type="molecule type" value="Genomic_DNA"/>
</dbReference>
<dbReference type="AlphaFoldDB" id="A0A1G7CTM4"/>
<dbReference type="Proteomes" id="UP000199446">
    <property type="component" value="Unassembled WGS sequence"/>
</dbReference>
<evidence type="ECO:0000313" key="3">
    <source>
        <dbReference type="EMBL" id="SDE41845.1"/>
    </source>
</evidence>
<protein>
    <recommendedName>
        <fullName evidence="2">HNH nuclease domain-containing protein</fullName>
    </recommendedName>
</protein>
<dbReference type="STRING" id="482827.SAMN04488243_101131"/>
<accession>A0A1G7CTM4</accession>
<name>A0A1G7CTM4_9DEIN</name>
<organism evidence="3 4">
    <name type="scientific">Thermus arciformis</name>
    <dbReference type="NCBI Taxonomy" id="482827"/>
    <lineage>
        <taxon>Bacteria</taxon>
        <taxon>Thermotogati</taxon>
        <taxon>Deinococcota</taxon>
        <taxon>Deinococci</taxon>
        <taxon>Thermales</taxon>
        <taxon>Thermaceae</taxon>
        <taxon>Thermus</taxon>
    </lineage>
</organism>
<dbReference type="InterPro" id="IPR003615">
    <property type="entry name" value="HNH_nuc"/>
</dbReference>
<dbReference type="PANTHER" id="PTHR37292">
    <property type="entry name" value="VNG6097C"/>
    <property type="match status" value="1"/>
</dbReference>
<sequence>MNQLLKKVRLNQFKLPQFQRDFVWNEAQVALLIDSIARNYPIGSLLLLEPSPEIRLSTRPLQVAVDDSESTLGNSLSENPPEDEDTPTEGQELLILDGQQRMTSIVRVLLNAHPQKTYWFDLQALYSSFEDERSDWIKKTSFAGVKDPTRNNGRWVRADLVTEGEEQKHVIDYFLGFFKEERDKAMKAIQKVNRIFETIRNYEVPYILLDGQEGIEAICRIFETINSTGTRLTTFDLAVARYFPEPDLRNLYERARSSHNLLKRFDIDGERILQIIVLIEKNTEPSRSEQLKLRKEDINKNWDKAVSALVSAIKWAQSECGLEPRYYVGESQLVALAGALADLEPKKQQAFLVEKRDKLVQWFFANVLQSGFRATNYRIFIHYKSLQKLLEEGQIPEDDLPEVKLDLESLINLAKSDNRYKAIQALLRRVIPEDFYSGSRIESDVLEIHHIFPRSFGGKKKVDSIANLVPLTSESNQLLSNRNPSDYIRDLKDRMGINVANHRLRNALLPIQFTPGGEINPLILSDDQYETFLRERGKLILEKIKEVLGNRLAENPPDD</sequence>
<feature type="domain" description="HNH nuclease" evidence="2">
    <location>
        <begin position="426"/>
        <end position="477"/>
    </location>
</feature>
<evidence type="ECO:0000259" key="2">
    <source>
        <dbReference type="SMART" id="SM00507"/>
    </source>
</evidence>
<dbReference type="PANTHER" id="PTHR37292:SF2">
    <property type="entry name" value="DUF262 DOMAIN-CONTAINING PROTEIN"/>
    <property type="match status" value="1"/>
</dbReference>
<gene>
    <name evidence="3" type="ORF">SAMN04488243_101131</name>
</gene>
<proteinExistence type="predicted"/>
<dbReference type="Pfam" id="PF03235">
    <property type="entry name" value="GmrSD_N"/>
    <property type="match status" value="1"/>
</dbReference>
<reference evidence="4" key="1">
    <citation type="submission" date="2016-10" db="EMBL/GenBank/DDBJ databases">
        <authorList>
            <person name="Varghese N."/>
            <person name="Submissions S."/>
        </authorList>
    </citation>
    <scope>NUCLEOTIDE SEQUENCE [LARGE SCALE GENOMIC DNA]</scope>
    <source>
        <strain evidence="4">CGMCC 1.6992</strain>
    </source>
</reference>
<keyword evidence="4" id="KW-1185">Reference proteome</keyword>
<evidence type="ECO:0000313" key="4">
    <source>
        <dbReference type="Proteomes" id="UP000199446"/>
    </source>
</evidence>
<feature type="region of interest" description="Disordered" evidence="1">
    <location>
        <begin position="68"/>
        <end position="88"/>
    </location>
</feature>
<evidence type="ECO:0000256" key="1">
    <source>
        <dbReference type="SAM" id="MobiDB-lite"/>
    </source>
</evidence>
<dbReference type="RefSeq" id="WP_241374102.1">
    <property type="nucleotide sequence ID" value="NZ_JAKCMF010000001.1"/>
</dbReference>